<feature type="domain" description="Coenzyme Q-binding protein COQ10 START" evidence="2">
    <location>
        <begin position="12"/>
        <end position="136"/>
    </location>
</feature>
<dbReference type="AlphaFoldDB" id="S0EWF2"/>
<feature type="transmembrane region" description="Helical" evidence="1">
    <location>
        <begin position="49"/>
        <end position="66"/>
    </location>
</feature>
<accession>S0EWF2</accession>
<dbReference type="Gene3D" id="3.30.530.20">
    <property type="match status" value="1"/>
</dbReference>
<keyword evidence="1" id="KW-0812">Transmembrane</keyword>
<dbReference type="KEGG" id="ccz:CCALI_01937"/>
<dbReference type="InterPro" id="IPR005031">
    <property type="entry name" value="COQ10_START"/>
</dbReference>
<evidence type="ECO:0000259" key="2">
    <source>
        <dbReference type="Pfam" id="PF03364"/>
    </source>
</evidence>
<keyword evidence="1" id="KW-1133">Transmembrane helix</keyword>
<name>S0EWF2_CHTCT</name>
<evidence type="ECO:0000256" key="1">
    <source>
        <dbReference type="SAM" id="Phobius"/>
    </source>
</evidence>
<keyword evidence="4" id="KW-1185">Reference proteome</keyword>
<dbReference type="SUPFAM" id="SSF55961">
    <property type="entry name" value="Bet v1-like"/>
    <property type="match status" value="1"/>
</dbReference>
<dbReference type="RefSeq" id="WP_016483269.1">
    <property type="nucleotide sequence ID" value="NC_021487.1"/>
</dbReference>
<proteinExistence type="predicted"/>
<dbReference type="PATRIC" id="fig|1303518.3.peg.1991"/>
<dbReference type="STRING" id="454171.CP488_02157"/>
<dbReference type="Pfam" id="PF03364">
    <property type="entry name" value="Polyketide_cyc"/>
    <property type="match status" value="1"/>
</dbReference>
<dbReference type="InterPro" id="IPR023393">
    <property type="entry name" value="START-like_dom_sf"/>
</dbReference>
<keyword evidence="1" id="KW-0472">Membrane</keyword>
<evidence type="ECO:0000313" key="3">
    <source>
        <dbReference type="EMBL" id="CCW35744.1"/>
    </source>
</evidence>
<protein>
    <submittedName>
        <fullName evidence="3">Uncharacterized conserved protein</fullName>
    </submittedName>
</protein>
<dbReference type="eggNOG" id="COG4276">
    <property type="taxonomic scope" value="Bacteria"/>
</dbReference>
<reference evidence="4" key="1">
    <citation type="submission" date="2013-03" db="EMBL/GenBank/DDBJ databases">
        <title>Genome sequence of Chthonomonas calidirosea, the first sequenced genome from the Armatimonadetes phylum (formally candidate division OP10).</title>
        <authorList>
            <person name="Lee K.C.Y."/>
            <person name="Morgan X.C."/>
            <person name="Dunfield P.F."/>
            <person name="Tamas I."/>
            <person name="Houghton K.M."/>
            <person name="Vyssotski M."/>
            <person name="Ryan J.L.J."/>
            <person name="Lagutin K."/>
            <person name="McDonald I.R."/>
            <person name="Stott M.B."/>
        </authorList>
    </citation>
    <scope>NUCLEOTIDE SEQUENCE [LARGE SCALE GENOMIC DNA]</scope>
    <source>
        <strain evidence="4">DSM 23976 / ICMP 18418 / T49</strain>
    </source>
</reference>
<dbReference type="Proteomes" id="UP000014227">
    <property type="component" value="Chromosome I"/>
</dbReference>
<dbReference type="InParanoid" id="S0EWF2"/>
<evidence type="ECO:0000313" key="4">
    <source>
        <dbReference type="Proteomes" id="UP000014227"/>
    </source>
</evidence>
<dbReference type="CDD" id="cd07820">
    <property type="entry name" value="SRPBCC_3"/>
    <property type="match status" value="1"/>
</dbReference>
<sequence>MPRREFVCEVYAPLERVWEFHNKIDSLLLLTPPQLRARILGERPPMQEGALYVIRVLLFGFIPVIMKTRIVVYEPPYGFTDRQEAGPFRRWQHRHRFEALDPNKTRLSDSVEYEVPMGWLGTIADRAFVRRNVEALFAYRHRRTKEILEQT</sequence>
<gene>
    <name evidence="3" type="ORF">CCALI_01937</name>
</gene>
<organism evidence="3 4">
    <name type="scientific">Chthonomonas calidirosea (strain DSM 23976 / ICMP 18418 / T49)</name>
    <dbReference type="NCBI Taxonomy" id="1303518"/>
    <lineage>
        <taxon>Bacteria</taxon>
        <taxon>Bacillati</taxon>
        <taxon>Armatimonadota</taxon>
        <taxon>Chthonomonadia</taxon>
        <taxon>Chthonomonadales</taxon>
        <taxon>Chthonomonadaceae</taxon>
        <taxon>Chthonomonas</taxon>
    </lineage>
</organism>
<dbReference type="EMBL" id="HF951689">
    <property type="protein sequence ID" value="CCW35744.1"/>
    <property type="molecule type" value="Genomic_DNA"/>
</dbReference>
<dbReference type="HOGENOM" id="CLU_112936_1_0_0"/>